<feature type="signal peptide" evidence="2">
    <location>
        <begin position="1"/>
        <end position="28"/>
    </location>
</feature>
<feature type="chain" id="PRO_5042229784" description="Secreted protein" evidence="2">
    <location>
        <begin position="29"/>
        <end position="180"/>
    </location>
</feature>
<sequence>MVDRWENGWCTSLCCLSLVCSTGSVIHAMSDDHTTRTDRSTTIRNYFVDIKGVAERMESWRGRRFRRFPRTESEERQIEKHASIIRKLIILAKDEGDVNGKLDETHCGFVTFARNLLAVLSCCRCLLVLRRYVENWGGLPPPPYFWWHTLHKHHPKKGDGESYRTTTTNTRLSKDSMSSS</sequence>
<keyword evidence="2" id="KW-0732">Signal</keyword>
<accession>A0AAD7LTY0</accession>
<feature type="compositionally biased region" description="Polar residues" evidence="1">
    <location>
        <begin position="163"/>
        <end position="180"/>
    </location>
</feature>
<evidence type="ECO:0000313" key="3">
    <source>
        <dbReference type="EMBL" id="KAJ7964208.1"/>
    </source>
</evidence>
<dbReference type="AlphaFoldDB" id="A0AAD7LTY0"/>
<evidence type="ECO:0000256" key="1">
    <source>
        <dbReference type="SAM" id="MobiDB-lite"/>
    </source>
</evidence>
<protein>
    <recommendedName>
        <fullName evidence="5">Secreted protein</fullName>
    </recommendedName>
</protein>
<organism evidence="3 4">
    <name type="scientific">Quillaja saponaria</name>
    <name type="common">Soap bark tree</name>
    <dbReference type="NCBI Taxonomy" id="32244"/>
    <lineage>
        <taxon>Eukaryota</taxon>
        <taxon>Viridiplantae</taxon>
        <taxon>Streptophyta</taxon>
        <taxon>Embryophyta</taxon>
        <taxon>Tracheophyta</taxon>
        <taxon>Spermatophyta</taxon>
        <taxon>Magnoliopsida</taxon>
        <taxon>eudicotyledons</taxon>
        <taxon>Gunneridae</taxon>
        <taxon>Pentapetalae</taxon>
        <taxon>rosids</taxon>
        <taxon>fabids</taxon>
        <taxon>Fabales</taxon>
        <taxon>Quillajaceae</taxon>
        <taxon>Quillaja</taxon>
    </lineage>
</organism>
<reference evidence="3" key="1">
    <citation type="journal article" date="2023" name="Science">
        <title>Elucidation of the pathway for biosynthesis of saponin adjuvants from the soapbark tree.</title>
        <authorList>
            <person name="Reed J."/>
            <person name="Orme A."/>
            <person name="El-Demerdash A."/>
            <person name="Owen C."/>
            <person name="Martin L.B.B."/>
            <person name="Misra R.C."/>
            <person name="Kikuchi S."/>
            <person name="Rejzek M."/>
            <person name="Martin A.C."/>
            <person name="Harkess A."/>
            <person name="Leebens-Mack J."/>
            <person name="Louveau T."/>
            <person name="Stephenson M.J."/>
            <person name="Osbourn A."/>
        </authorList>
    </citation>
    <scope>NUCLEOTIDE SEQUENCE</scope>
    <source>
        <strain evidence="3">S10</strain>
    </source>
</reference>
<keyword evidence="4" id="KW-1185">Reference proteome</keyword>
<feature type="region of interest" description="Disordered" evidence="1">
    <location>
        <begin position="154"/>
        <end position="180"/>
    </location>
</feature>
<evidence type="ECO:0000313" key="4">
    <source>
        <dbReference type="Proteomes" id="UP001163823"/>
    </source>
</evidence>
<proteinExistence type="predicted"/>
<dbReference type="Proteomes" id="UP001163823">
    <property type="component" value="Chromosome 6"/>
</dbReference>
<comment type="caution">
    <text evidence="3">The sequence shown here is derived from an EMBL/GenBank/DDBJ whole genome shotgun (WGS) entry which is preliminary data.</text>
</comment>
<gene>
    <name evidence="3" type="ORF">O6P43_014060</name>
</gene>
<name>A0AAD7LTY0_QUISA</name>
<evidence type="ECO:0000256" key="2">
    <source>
        <dbReference type="SAM" id="SignalP"/>
    </source>
</evidence>
<evidence type="ECO:0008006" key="5">
    <source>
        <dbReference type="Google" id="ProtNLM"/>
    </source>
</evidence>
<dbReference type="EMBL" id="JARAOO010000006">
    <property type="protein sequence ID" value="KAJ7964208.1"/>
    <property type="molecule type" value="Genomic_DNA"/>
</dbReference>